<dbReference type="Pfam" id="PF07336">
    <property type="entry name" value="ABATE"/>
    <property type="match status" value="1"/>
</dbReference>
<name>A0A2M9BBA9_9MICO</name>
<protein>
    <submittedName>
        <fullName evidence="2">Putative stress-induced transcription regulator</fullName>
    </submittedName>
</protein>
<dbReference type="OrthoDB" id="3531194at2"/>
<dbReference type="InterPro" id="IPR010852">
    <property type="entry name" value="ABATE"/>
</dbReference>
<reference evidence="2 3" key="1">
    <citation type="submission" date="2017-11" db="EMBL/GenBank/DDBJ databases">
        <title>Genomic Encyclopedia of Archaeal and Bacterial Type Strains, Phase II (KMG-II): From Individual Species to Whole Genera.</title>
        <authorList>
            <person name="Goeker M."/>
        </authorList>
    </citation>
    <scope>NUCLEOTIDE SEQUENCE [LARGE SCALE GENOMIC DNA]</scope>
    <source>
        <strain evidence="2 3">DSM 25625</strain>
    </source>
</reference>
<proteinExistence type="predicted"/>
<feature type="domain" description="Zinc finger CGNR" evidence="1">
    <location>
        <begin position="138"/>
        <end position="180"/>
    </location>
</feature>
<dbReference type="PANTHER" id="PTHR35525:SF3">
    <property type="entry name" value="BLL6575 PROTEIN"/>
    <property type="match status" value="1"/>
</dbReference>
<dbReference type="EMBL" id="PGFB01000007">
    <property type="protein sequence ID" value="PJJ55228.1"/>
    <property type="molecule type" value="Genomic_DNA"/>
</dbReference>
<evidence type="ECO:0000313" key="2">
    <source>
        <dbReference type="EMBL" id="PJJ55228.1"/>
    </source>
</evidence>
<sequence>MQFAHDTEESLEFAVELGNTDPGASRSGTDEIATRELLAELLGRYVFSGRIDGDDEELRDVLRTRDQIRRVWTLDRDAAVLEVNGMLEEAQAMPYLARHDGYDWHLHATKPDAPLGERMRVEAALALTDVIRMDEMQRLRICEADDCTGLILDLSRNGSKRFCSARCGSRMNMIAFRKRKGAQGQEG</sequence>
<dbReference type="InterPro" id="IPR023286">
    <property type="entry name" value="ABATE_dom_sf"/>
</dbReference>
<accession>A0A2M9BBA9</accession>
<dbReference type="Proteomes" id="UP000230161">
    <property type="component" value="Unassembled WGS sequence"/>
</dbReference>
<comment type="caution">
    <text evidence="2">The sequence shown here is derived from an EMBL/GenBank/DDBJ whole genome shotgun (WGS) entry which is preliminary data.</text>
</comment>
<keyword evidence="3" id="KW-1185">Reference proteome</keyword>
<dbReference type="SUPFAM" id="SSF160904">
    <property type="entry name" value="Jann2411-like"/>
    <property type="match status" value="1"/>
</dbReference>
<dbReference type="Pfam" id="PF11706">
    <property type="entry name" value="zf-CGNR"/>
    <property type="match status" value="1"/>
</dbReference>
<dbReference type="RefSeq" id="WP_100346120.1">
    <property type="nucleotide sequence ID" value="NZ_PGFB01000007.1"/>
</dbReference>
<organism evidence="2 3">
    <name type="scientific">Compostimonas suwonensis</name>
    <dbReference type="NCBI Taxonomy" id="1048394"/>
    <lineage>
        <taxon>Bacteria</taxon>
        <taxon>Bacillati</taxon>
        <taxon>Actinomycetota</taxon>
        <taxon>Actinomycetes</taxon>
        <taxon>Micrococcales</taxon>
        <taxon>Microbacteriaceae</taxon>
        <taxon>Compostimonas</taxon>
    </lineage>
</organism>
<dbReference type="Gene3D" id="1.10.3300.10">
    <property type="entry name" value="Jann2411-like domain"/>
    <property type="match status" value="1"/>
</dbReference>
<evidence type="ECO:0000259" key="1">
    <source>
        <dbReference type="Pfam" id="PF11706"/>
    </source>
</evidence>
<dbReference type="AlphaFoldDB" id="A0A2M9BBA9"/>
<evidence type="ECO:0000313" key="3">
    <source>
        <dbReference type="Proteomes" id="UP000230161"/>
    </source>
</evidence>
<dbReference type="InterPro" id="IPR021005">
    <property type="entry name" value="Znf_CGNR"/>
</dbReference>
<gene>
    <name evidence="2" type="ORF">CLV54_3365</name>
</gene>
<dbReference type="PANTHER" id="PTHR35525">
    <property type="entry name" value="BLL6575 PROTEIN"/>
    <property type="match status" value="1"/>
</dbReference>